<feature type="region of interest" description="Disordered" evidence="10">
    <location>
        <begin position="45"/>
        <end position="64"/>
    </location>
</feature>
<feature type="compositionally biased region" description="Polar residues" evidence="10">
    <location>
        <begin position="46"/>
        <end position="57"/>
    </location>
</feature>
<evidence type="ECO:0000256" key="8">
    <source>
        <dbReference type="ARBA" id="ARBA00022842"/>
    </source>
</evidence>
<dbReference type="Proteomes" id="UP001059893">
    <property type="component" value="Unassembled WGS sequence"/>
</dbReference>
<dbReference type="PANTHER" id="PTHR32057:SF14">
    <property type="entry name" value="PROTEIN ADENYLYLTRANSFERASE SELO, MITOCHONDRIAL"/>
    <property type="match status" value="1"/>
</dbReference>
<comment type="similarity">
    <text evidence="2">Belongs to the SELO family.</text>
</comment>
<keyword evidence="7" id="KW-0067">ATP-binding</keyword>
<dbReference type="PANTHER" id="PTHR32057">
    <property type="entry name" value="PROTEIN ADENYLYLTRANSFERASE SELO, MITOCHONDRIAL"/>
    <property type="match status" value="1"/>
</dbReference>
<dbReference type="HAMAP" id="MF_00692">
    <property type="entry name" value="SelO"/>
    <property type="match status" value="1"/>
</dbReference>
<dbReference type="EMBL" id="JABSND010000094">
    <property type="protein sequence ID" value="KAI6298276.1"/>
    <property type="molecule type" value="Genomic_DNA"/>
</dbReference>
<evidence type="ECO:0000256" key="1">
    <source>
        <dbReference type="ARBA" id="ARBA00001946"/>
    </source>
</evidence>
<comment type="cofactor">
    <cofactor evidence="1">
        <name>Mg(2+)</name>
        <dbReference type="ChEBI" id="CHEBI:18420"/>
    </cofactor>
</comment>
<keyword evidence="3" id="KW-0808">Transferase</keyword>
<reference evidence="11" key="1">
    <citation type="submission" date="2021-01" db="EMBL/GenBank/DDBJ databases">
        <title>Deciphering the adaptive evolutionary patterns associated with biogeogrpahic diversity in the finger millet blast pathogen Magnaporthe oryzae in Eastern Africa.</title>
        <authorList>
            <person name="Onyema G."/>
            <person name="Shittu T.A."/>
            <person name="Dodsworth S."/>
            <person name="Devilliers S."/>
            <person name="Muthumeenakshi S."/>
            <person name="Sreenivasaprasad S."/>
        </authorList>
    </citation>
    <scope>NUCLEOTIDE SEQUENCE</scope>
    <source>
        <strain evidence="11">D15/s37</strain>
    </source>
</reference>
<evidence type="ECO:0000256" key="3">
    <source>
        <dbReference type="ARBA" id="ARBA00022679"/>
    </source>
</evidence>
<gene>
    <name evidence="11" type="ORF">MCOR33_005555</name>
</gene>
<accession>A0ABQ8NL66</accession>
<dbReference type="Pfam" id="PF02696">
    <property type="entry name" value="SelO"/>
    <property type="match status" value="1"/>
</dbReference>
<name>A0ABQ8NL66_PYRGI</name>
<keyword evidence="5" id="KW-0479">Metal-binding</keyword>
<comment type="caution">
    <text evidence="11">The sequence shown here is derived from an EMBL/GenBank/DDBJ whole genome shotgun (WGS) entry which is preliminary data.</text>
</comment>
<evidence type="ECO:0000313" key="11">
    <source>
        <dbReference type="EMBL" id="KAI6298276.1"/>
    </source>
</evidence>
<organism evidence="11 12">
    <name type="scientific">Pyricularia grisea</name>
    <name type="common">Crabgrass-specific blast fungus</name>
    <name type="synonym">Magnaporthe grisea</name>
    <dbReference type="NCBI Taxonomy" id="148305"/>
    <lineage>
        <taxon>Eukaryota</taxon>
        <taxon>Fungi</taxon>
        <taxon>Dikarya</taxon>
        <taxon>Ascomycota</taxon>
        <taxon>Pezizomycotina</taxon>
        <taxon>Sordariomycetes</taxon>
        <taxon>Sordariomycetidae</taxon>
        <taxon>Magnaporthales</taxon>
        <taxon>Pyriculariaceae</taxon>
        <taxon>Pyricularia</taxon>
    </lineage>
</organism>
<evidence type="ECO:0000256" key="9">
    <source>
        <dbReference type="ARBA" id="ARBA00031547"/>
    </source>
</evidence>
<keyword evidence="4" id="KW-0548">Nucleotidyltransferase</keyword>
<evidence type="ECO:0000256" key="7">
    <source>
        <dbReference type="ARBA" id="ARBA00022840"/>
    </source>
</evidence>
<evidence type="ECO:0000256" key="6">
    <source>
        <dbReference type="ARBA" id="ARBA00022741"/>
    </source>
</evidence>
<evidence type="ECO:0000256" key="2">
    <source>
        <dbReference type="ARBA" id="ARBA00009747"/>
    </source>
</evidence>
<evidence type="ECO:0000256" key="10">
    <source>
        <dbReference type="SAM" id="MobiDB-lite"/>
    </source>
</evidence>
<evidence type="ECO:0000313" key="12">
    <source>
        <dbReference type="Proteomes" id="UP001059893"/>
    </source>
</evidence>
<dbReference type="InterPro" id="IPR003846">
    <property type="entry name" value="SelO"/>
</dbReference>
<protein>
    <recommendedName>
        <fullName evidence="9">Selenoprotein O</fullName>
    </recommendedName>
</protein>
<proteinExistence type="inferred from homology"/>
<keyword evidence="6" id="KW-0547">Nucleotide-binding</keyword>
<keyword evidence="8" id="KW-0460">Magnesium</keyword>
<sequence length="705" mass="79231">MQMQTLYLRSRLAARLCALSSAAYTRISIASTLGYSITSKRKMTDIRTSSPMPSAANQKGAVSAEDDGLTLADLPKSWRFTSALPADPEYPTPADSHKTPREQIGPRMVRGALFSWVRPERQRDPELLGVSPAALRTLGIRPSEVHTDEFLQTAVGNKLHGWSEEKLEGDGYPWAQCYGGFQFGQWANQLGDGRAISLFEATNPKTGERYEVQLKGAGLTPYSRFADGKAVLRSSIREFVASESLHALGVPTTRALALSLLPHQKVRRETVEPGAIVVRFAQSWIRLGTFDLLRARGDRDLIRKLATYVAEDVLGGWENLPGRLVDPDKPSLEECSPALASMVESAAEDSSKSPIRRGIPEAEVEGPSEMAENRFVRLYREICRRNAITVAHWQAYGFMNGVLNTDNTSIIGLSMDYGPFAFVDVFDPSYTPNHDDHALRYSYRNQPTIIWWNLVRLGEALGELLGAGADIDDPNFVDKGVKDEAAAEPIISRAEALITQAGTEYRAVFLAEYKRLMCARLGLRTHKDSDFDKLFSELLDTMEAAELDFNFFFRRLSSLPLTDISTEADAEKNASLFFYEEGVTGILGEEKARKRVGAWLCAWRDRVREDWGEPRDAERMEAMRRVNPNFVPRGWILDEVIRRVEKEGERDVLRRLMHMSLNPFDESWNGKTFDGKIYEGDEAEEKRWIANVPKYKRAMQCSCSS</sequence>
<keyword evidence="12" id="KW-1185">Reference proteome</keyword>
<evidence type="ECO:0000256" key="5">
    <source>
        <dbReference type="ARBA" id="ARBA00022723"/>
    </source>
</evidence>
<evidence type="ECO:0000256" key="4">
    <source>
        <dbReference type="ARBA" id="ARBA00022695"/>
    </source>
</evidence>